<gene>
    <name evidence="4" type="ORF">GCM10025876_20210</name>
</gene>
<sequence>MATDAPRPAMTPAHTITLDTPEAPRRGHLPMGEHAGTADRIEITSRSVERGGDPTFPITGEIHYSRLPRERWDDALAHAKAGGLTSVATYVLWQAHEPSPGDFRWDGNLDLRAFVTLAGQHGLDVVVRMGPWAHGEARNGGFPDWLLALPLTPRTDDPAYLDLVRRLYGAIVAQLEGLAHAEGGPIIAAQMDNEALRPARAPRHAASHRRGGGPRRPPVDRHGVGWSAGAGHAAARLQRLRGRVLGGRAHRLAVLRPRALPLLDGAG</sequence>
<name>A0ABQ6ID91_9MICO</name>
<proteinExistence type="inferred from homology"/>
<accession>A0ABQ6ID91</accession>
<evidence type="ECO:0000256" key="1">
    <source>
        <dbReference type="ARBA" id="ARBA00009809"/>
    </source>
</evidence>
<reference evidence="5" key="1">
    <citation type="journal article" date="2019" name="Int. J. Syst. Evol. Microbiol.">
        <title>The Global Catalogue of Microorganisms (GCM) 10K type strain sequencing project: providing services to taxonomists for standard genome sequencing and annotation.</title>
        <authorList>
            <consortium name="The Broad Institute Genomics Platform"/>
            <consortium name="The Broad Institute Genome Sequencing Center for Infectious Disease"/>
            <person name="Wu L."/>
            <person name="Ma J."/>
        </authorList>
    </citation>
    <scope>NUCLEOTIDE SEQUENCE [LARGE SCALE GENOMIC DNA]</scope>
    <source>
        <strain evidence="5">NBRC 112299</strain>
    </source>
</reference>
<feature type="region of interest" description="Disordered" evidence="2">
    <location>
        <begin position="1"/>
        <end position="57"/>
    </location>
</feature>
<dbReference type="InterPro" id="IPR031330">
    <property type="entry name" value="Gly_Hdrlase_35_cat"/>
</dbReference>
<keyword evidence="5" id="KW-1185">Reference proteome</keyword>
<feature type="compositionally biased region" description="Basic residues" evidence="2">
    <location>
        <begin position="200"/>
        <end position="213"/>
    </location>
</feature>
<dbReference type="InterPro" id="IPR001944">
    <property type="entry name" value="Glycoside_Hdrlase_35"/>
</dbReference>
<dbReference type="Gene3D" id="3.20.20.80">
    <property type="entry name" value="Glycosidases"/>
    <property type="match status" value="1"/>
</dbReference>
<dbReference type="EMBL" id="BSUN01000001">
    <property type="protein sequence ID" value="GMA35817.1"/>
    <property type="molecule type" value="Genomic_DNA"/>
</dbReference>
<dbReference type="Proteomes" id="UP001157125">
    <property type="component" value="Unassembled WGS sequence"/>
</dbReference>
<organism evidence="4 5">
    <name type="scientific">Demequina litorisediminis</name>
    <dbReference type="NCBI Taxonomy" id="1849022"/>
    <lineage>
        <taxon>Bacteria</taxon>
        <taxon>Bacillati</taxon>
        <taxon>Actinomycetota</taxon>
        <taxon>Actinomycetes</taxon>
        <taxon>Micrococcales</taxon>
        <taxon>Demequinaceae</taxon>
        <taxon>Demequina</taxon>
    </lineage>
</organism>
<evidence type="ECO:0000313" key="4">
    <source>
        <dbReference type="EMBL" id="GMA35817.1"/>
    </source>
</evidence>
<dbReference type="InterPro" id="IPR017853">
    <property type="entry name" value="GH"/>
</dbReference>
<feature type="compositionally biased region" description="Basic and acidic residues" evidence="2">
    <location>
        <begin position="36"/>
        <end position="52"/>
    </location>
</feature>
<comment type="similarity">
    <text evidence="1">Belongs to the glycosyl hydrolase 35 family.</text>
</comment>
<feature type="domain" description="Glycoside hydrolase 35 catalytic" evidence="3">
    <location>
        <begin position="51"/>
        <end position="194"/>
    </location>
</feature>
<dbReference type="SUPFAM" id="SSF51445">
    <property type="entry name" value="(Trans)glycosidases"/>
    <property type="match status" value="1"/>
</dbReference>
<feature type="region of interest" description="Disordered" evidence="2">
    <location>
        <begin position="197"/>
        <end position="220"/>
    </location>
</feature>
<evidence type="ECO:0000313" key="5">
    <source>
        <dbReference type="Proteomes" id="UP001157125"/>
    </source>
</evidence>
<evidence type="ECO:0000256" key="2">
    <source>
        <dbReference type="SAM" id="MobiDB-lite"/>
    </source>
</evidence>
<dbReference type="Pfam" id="PF01301">
    <property type="entry name" value="Glyco_hydro_35"/>
    <property type="match status" value="1"/>
</dbReference>
<comment type="caution">
    <text evidence="4">The sequence shown here is derived from an EMBL/GenBank/DDBJ whole genome shotgun (WGS) entry which is preliminary data.</text>
</comment>
<dbReference type="RefSeq" id="WP_284328212.1">
    <property type="nucleotide sequence ID" value="NZ_BSUN01000001.1"/>
</dbReference>
<protein>
    <recommendedName>
        <fullName evidence="3">Glycoside hydrolase 35 catalytic domain-containing protein</fullName>
    </recommendedName>
</protein>
<evidence type="ECO:0000259" key="3">
    <source>
        <dbReference type="Pfam" id="PF01301"/>
    </source>
</evidence>
<dbReference type="PRINTS" id="PR00742">
    <property type="entry name" value="GLHYDRLASE35"/>
</dbReference>
<dbReference type="PANTHER" id="PTHR23421">
    <property type="entry name" value="BETA-GALACTOSIDASE RELATED"/>
    <property type="match status" value="1"/>
</dbReference>